<dbReference type="KEGG" id="adl:AURDEDRAFT_169956"/>
<name>J0WX19_AURST</name>
<dbReference type="AlphaFoldDB" id="J0WX19"/>
<evidence type="ECO:0000313" key="1">
    <source>
        <dbReference type="EMBL" id="EJD40977.1"/>
    </source>
</evidence>
<protein>
    <submittedName>
        <fullName evidence="1">Uncharacterized protein</fullName>
    </submittedName>
</protein>
<accession>J0WX19</accession>
<organism evidence="1 2">
    <name type="scientific">Auricularia subglabra (strain TFB-10046 / SS5)</name>
    <name type="common">White-rot fungus</name>
    <name type="synonym">Auricularia delicata (strain TFB10046)</name>
    <dbReference type="NCBI Taxonomy" id="717982"/>
    <lineage>
        <taxon>Eukaryota</taxon>
        <taxon>Fungi</taxon>
        <taxon>Dikarya</taxon>
        <taxon>Basidiomycota</taxon>
        <taxon>Agaricomycotina</taxon>
        <taxon>Agaricomycetes</taxon>
        <taxon>Auriculariales</taxon>
        <taxon>Auriculariaceae</taxon>
        <taxon>Auricularia</taxon>
    </lineage>
</organism>
<gene>
    <name evidence="1" type="ORF">AURDEDRAFT_169956</name>
</gene>
<keyword evidence="2" id="KW-1185">Reference proteome</keyword>
<reference evidence="2" key="1">
    <citation type="journal article" date="2012" name="Science">
        <title>The Paleozoic origin of enzymatic lignin decomposition reconstructed from 31 fungal genomes.</title>
        <authorList>
            <person name="Floudas D."/>
            <person name="Binder M."/>
            <person name="Riley R."/>
            <person name="Barry K."/>
            <person name="Blanchette R.A."/>
            <person name="Henrissat B."/>
            <person name="Martinez A.T."/>
            <person name="Otillar R."/>
            <person name="Spatafora J.W."/>
            <person name="Yadav J.S."/>
            <person name="Aerts A."/>
            <person name="Benoit I."/>
            <person name="Boyd A."/>
            <person name="Carlson A."/>
            <person name="Copeland A."/>
            <person name="Coutinho P.M."/>
            <person name="de Vries R.P."/>
            <person name="Ferreira P."/>
            <person name="Findley K."/>
            <person name="Foster B."/>
            <person name="Gaskell J."/>
            <person name="Glotzer D."/>
            <person name="Gorecki P."/>
            <person name="Heitman J."/>
            <person name="Hesse C."/>
            <person name="Hori C."/>
            <person name="Igarashi K."/>
            <person name="Jurgens J.A."/>
            <person name="Kallen N."/>
            <person name="Kersten P."/>
            <person name="Kohler A."/>
            <person name="Kuees U."/>
            <person name="Kumar T.K.A."/>
            <person name="Kuo A."/>
            <person name="LaButti K."/>
            <person name="Larrondo L.F."/>
            <person name="Lindquist E."/>
            <person name="Ling A."/>
            <person name="Lombard V."/>
            <person name="Lucas S."/>
            <person name="Lundell T."/>
            <person name="Martin R."/>
            <person name="McLaughlin D.J."/>
            <person name="Morgenstern I."/>
            <person name="Morin E."/>
            <person name="Murat C."/>
            <person name="Nagy L.G."/>
            <person name="Nolan M."/>
            <person name="Ohm R.A."/>
            <person name="Patyshakuliyeva A."/>
            <person name="Rokas A."/>
            <person name="Ruiz-Duenas F.J."/>
            <person name="Sabat G."/>
            <person name="Salamov A."/>
            <person name="Samejima M."/>
            <person name="Schmutz J."/>
            <person name="Slot J.C."/>
            <person name="St John F."/>
            <person name="Stenlid J."/>
            <person name="Sun H."/>
            <person name="Sun S."/>
            <person name="Syed K."/>
            <person name="Tsang A."/>
            <person name="Wiebenga A."/>
            <person name="Young D."/>
            <person name="Pisabarro A."/>
            <person name="Eastwood D.C."/>
            <person name="Martin F."/>
            <person name="Cullen D."/>
            <person name="Grigoriev I.V."/>
            <person name="Hibbett D.S."/>
        </authorList>
    </citation>
    <scope>NUCLEOTIDE SEQUENCE [LARGE SCALE GENOMIC DNA]</scope>
    <source>
        <strain evidence="2">TFB10046</strain>
    </source>
</reference>
<sequence>MASTTIRGHVLEVFQVAVLAPPRARSQRSTTARSRKNADLGAPLLRSLRAVAPAVSAAA</sequence>
<proteinExistence type="predicted"/>
<dbReference type="InParanoid" id="J0WX19"/>
<dbReference type="EMBL" id="JH687797">
    <property type="protein sequence ID" value="EJD40977.1"/>
    <property type="molecule type" value="Genomic_DNA"/>
</dbReference>
<evidence type="ECO:0000313" key="2">
    <source>
        <dbReference type="Proteomes" id="UP000006514"/>
    </source>
</evidence>
<dbReference type="Proteomes" id="UP000006514">
    <property type="component" value="Unassembled WGS sequence"/>
</dbReference>